<sequence>MNKHTTTDTLAALDFTEPPVLQNIMFAGDGGTVALALRDGSSKLFSIYFWQTVFLEKRAHNNTPGSFTLDGQEVAIRSAAEATLLAALKKMDLSQRDISEQEIIQERIAFVESPEYLHIAALMGRM</sequence>
<gene>
    <name evidence="1" type="ORF">MUN80_21845</name>
</gene>
<protein>
    <submittedName>
        <fullName evidence="1">Uncharacterized protein</fullName>
    </submittedName>
</protein>
<name>A0ABY4F846_9BACT</name>
<reference evidence="1 2" key="1">
    <citation type="submission" date="2022-04" db="EMBL/GenBank/DDBJ databases">
        <title>Hymenobacter sp. isolated from the air.</title>
        <authorList>
            <person name="Won M."/>
            <person name="Lee C.-M."/>
            <person name="Woen H.-Y."/>
            <person name="Kwon S.-W."/>
        </authorList>
    </citation>
    <scope>NUCLEOTIDE SEQUENCE [LARGE SCALE GENOMIC DNA]</scope>
    <source>
        <strain evidence="2">5116 S-27</strain>
    </source>
</reference>
<keyword evidence="2" id="KW-1185">Reference proteome</keyword>
<dbReference type="Proteomes" id="UP000831785">
    <property type="component" value="Chromosome"/>
</dbReference>
<dbReference type="EMBL" id="CP095049">
    <property type="protein sequence ID" value="UOQ52381.1"/>
    <property type="molecule type" value="Genomic_DNA"/>
</dbReference>
<dbReference type="RefSeq" id="WP_244716328.1">
    <property type="nucleotide sequence ID" value="NZ_CP095049.1"/>
</dbReference>
<evidence type="ECO:0000313" key="1">
    <source>
        <dbReference type="EMBL" id="UOQ52381.1"/>
    </source>
</evidence>
<evidence type="ECO:0000313" key="2">
    <source>
        <dbReference type="Proteomes" id="UP000831785"/>
    </source>
</evidence>
<organism evidence="1 2">
    <name type="scientific">Hymenobacter cellulosivorans</name>
    <dbReference type="NCBI Taxonomy" id="2932249"/>
    <lineage>
        <taxon>Bacteria</taxon>
        <taxon>Pseudomonadati</taxon>
        <taxon>Bacteroidota</taxon>
        <taxon>Cytophagia</taxon>
        <taxon>Cytophagales</taxon>
        <taxon>Hymenobacteraceae</taxon>
        <taxon>Hymenobacter</taxon>
    </lineage>
</organism>
<proteinExistence type="predicted"/>
<accession>A0ABY4F846</accession>